<reference evidence="1" key="1">
    <citation type="submission" date="2022-08" db="EMBL/GenBank/DDBJ databases">
        <title>Genome Sequence of Pycnoporus sanguineus.</title>
        <authorList>
            <person name="Buettner E."/>
        </authorList>
    </citation>
    <scope>NUCLEOTIDE SEQUENCE</scope>
    <source>
        <strain evidence="1">CG-C14</strain>
    </source>
</reference>
<evidence type="ECO:0000313" key="1">
    <source>
        <dbReference type="EMBL" id="KAJ3002293.1"/>
    </source>
</evidence>
<keyword evidence="2" id="KW-1185">Reference proteome</keyword>
<sequence length="554" mass="60605">MRCIIEGIRWNSSELPLSFSELRTTGPARYLTDLFHAAAADEAAKAAAAGDSSSAALASQAPPTELVASAAVFQGRTRAKGGAAMASTSYHGTRMAEVDGSMPSKEFDALLAGINSLPMITRQAHAAPGLRRIRVSGRRLGARGMQATRFGANSNMFDCFLQVGGFGATYYGHKHIEARLTNTPLHDQRTCAGVKQMNKLPKQGSGYLYKQSTMPQTIGYSLFHPPVRLLAWIYEKLVGWTDDYPSTDDENVLWLPGLRVAGFRRRRCSPQVDFDLSVLACRAGSVVDLLEYEMTGQYTRETTDDMKLNSVPSGASRLSREQVQVPKSCNKHKSIDLPTHYPRPLTTLIFTTTNTTMSAYTIHVSGIADATTEQHLTDFFTFCGKITSVEYDREKHTATIHFEKPSAAKTALMLNGGTLDGAHLTITSDQEPQDKDDGAPHHEGHIDQADKPRAGIAAEYLAKGYQLSDQILQRAIELDQQRGISNRFLSYIQSLDAKLGEKTLGPEKTISGKVQETLATATQQAKAVDEQKGITKTASDVRPTSRLSSCYTRF</sequence>
<evidence type="ECO:0000313" key="2">
    <source>
        <dbReference type="Proteomes" id="UP001144978"/>
    </source>
</evidence>
<gene>
    <name evidence="1" type="ORF">NUW54_g5926</name>
</gene>
<comment type="caution">
    <text evidence="1">The sequence shown here is derived from an EMBL/GenBank/DDBJ whole genome shotgun (WGS) entry which is preliminary data.</text>
</comment>
<organism evidence="1 2">
    <name type="scientific">Trametes sanguinea</name>
    <dbReference type="NCBI Taxonomy" id="158606"/>
    <lineage>
        <taxon>Eukaryota</taxon>
        <taxon>Fungi</taxon>
        <taxon>Dikarya</taxon>
        <taxon>Basidiomycota</taxon>
        <taxon>Agaricomycotina</taxon>
        <taxon>Agaricomycetes</taxon>
        <taxon>Polyporales</taxon>
        <taxon>Polyporaceae</taxon>
        <taxon>Trametes</taxon>
    </lineage>
</organism>
<protein>
    <submittedName>
        <fullName evidence="1">Uncharacterized protein</fullName>
    </submittedName>
</protein>
<name>A0ACC1PV73_9APHY</name>
<proteinExistence type="predicted"/>
<dbReference type="Proteomes" id="UP001144978">
    <property type="component" value="Unassembled WGS sequence"/>
</dbReference>
<accession>A0ACC1PV73</accession>
<dbReference type="EMBL" id="JANSHE010001519">
    <property type="protein sequence ID" value="KAJ3002293.1"/>
    <property type="molecule type" value="Genomic_DNA"/>
</dbReference>